<accession>A0A6P1VSJ9</accession>
<dbReference type="Gene3D" id="2.60.40.10">
    <property type="entry name" value="Immunoglobulins"/>
    <property type="match status" value="1"/>
</dbReference>
<evidence type="ECO:0000313" key="2">
    <source>
        <dbReference type="Proteomes" id="UP000464577"/>
    </source>
</evidence>
<dbReference type="RefSeq" id="WP_162386471.1">
    <property type="nucleotide sequence ID" value="NZ_CP045997.1"/>
</dbReference>
<organism evidence="1 2">
    <name type="scientific">Spirosoma endbachense</name>
    <dbReference type="NCBI Taxonomy" id="2666025"/>
    <lineage>
        <taxon>Bacteria</taxon>
        <taxon>Pseudomonadati</taxon>
        <taxon>Bacteroidota</taxon>
        <taxon>Cytophagia</taxon>
        <taxon>Cytophagales</taxon>
        <taxon>Cytophagaceae</taxon>
        <taxon>Spirosoma</taxon>
    </lineage>
</organism>
<dbReference type="KEGG" id="senf:GJR95_14060"/>
<gene>
    <name evidence="1" type="ORF">GJR95_14060</name>
</gene>
<dbReference type="AlphaFoldDB" id="A0A6P1VSJ9"/>
<proteinExistence type="predicted"/>
<evidence type="ECO:0008006" key="3">
    <source>
        <dbReference type="Google" id="ProtNLM"/>
    </source>
</evidence>
<dbReference type="Proteomes" id="UP000464577">
    <property type="component" value="Chromosome"/>
</dbReference>
<dbReference type="InterPro" id="IPR013783">
    <property type="entry name" value="Ig-like_fold"/>
</dbReference>
<name>A0A6P1VSJ9_9BACT</name>
<sequence>MKNKYEALTSCRELVMLILSLILAMPFTVVAQGPLRMTAPSYNCQTGAITFNTADGDGSTIIYSAPGITRASVTDNSGIVEQGLRNDPKPITIQATQSGHTATYIFNFAAYCASPLLPVPVWSAIPDRTFTVGQTITAYPDFQIGSGFYQEGEPYNYLTWPISATGLPPGMSLSSGLLSRTAFYVGIGGSPTTAGTYPVTVTAINPRVPNNPPFTTSFTITIINPSGSSLTLLAPTYNCATGAITFNTSGGNGLPITYSAPGISRASATDNFGIVEQGLRNDPKPITIQATQSGQTVSYTFDLSAYLASNCNNPQPPVGNGLWLLAPTYDCTTGAITFNTSGGNGSLVEFKAVGITDWTTNPAQFVDKDSRTANDVQPFTLMARQSGQTVTYTWDLKATCGRARAGVPETSANLSLTLMGNPVQKQVRVLIEGAQGQPVKLWLSDLTGRLLESRQIESAGVYEEQLFRLDQQAPGLLLLKAATSHQVRTVKIIRQ</sequence>
<keyword evidence="2" id="KW-1185">Reference proteome</keyword>
<reference evidence="1 2" key="1">
    <citation type="submission" date="2019-11" db="EMBL/GenBank/DDBJ databases">
        <title>Spirosoma endbachense sp. nov., isolated from a natural salt meadow.</title>
        <authorList>
            <person name="Rojas J."/>
            <person name="Ambika Manirajan B."/>
            <person name="Ratering S."/>
            <person name="Suarez C."/>
            <person name="Geissler-Plaum R."/>
            <person name="Schnell S."/>
        </authorList>
    </citation>
    <scope>NUCLEOTIDE SEQUENCE [LARGE SCALE GENOMIC DNA]</scope>
    <source>
        <strain evidence="1 2">I-24</strain>
    </source>
</reference>
<protein>
    <recommendedName>
        <fullName evidence="3">T9SS type A sorting domain-containing protein</fullName>
    </recommendedName>
</protein>
<dbReference type="EMBL" id="CP045997">
    <property type="protein sequence ID" value="QHV96063.1"/>
    <property type="molecule type" value="Genomic_DNA"/>
</dbReference>
<evidence type="ECO:0000313" key="1">
    <source>
        <dbReference type="EMBL" id="QHV96063.1"/>
    </source>
</evidence>